<dbReference type="InterPro" id="IPR036047">
    <property type="entry name" value="F-box-like_dom_sf"/>
</dbReference>
<reference evidence="1" key="1">
    <citation type="submission" date="2022-08" db="EMBL/GenBank/DDBJ databases">
        <title>A Global Phylogenomic Analysis of the Shiitake Genus Lentinula.</title>
        <authorList>
            <consortium name="DOE Joint Genome Institute"/>
            <person name="Sierra-Patev S."/>
            <person name="Min B."/>
            <person name="Naranjo-Ortiz M."/>
            <person name="Looney B."/>
            <person name="Konkel Z."/>
            <person name="Slot J.C."/>
            <person name="Sakamoto Y."/>
            <person name="Steenwyk J.L."/>
            <person name="Rokas A."/>
            <person name="Carro J."/>
            <person name="Camarero S."/>
            <person name="Ferreira P."/>
            <person name="Molpeceres G."/>
            <person name="Ruiz-Duenas F.J."/>
            <person name="Serrano A."/>
            <person name="Henrissat B."/>
            <person name="Drula E."/>
            <person name="Hughes K.W."/>
            <person name="Mata J.L."/>
            <person name="Ishikawa N.K."/>
            <person name="Vargas-Isla R."/>
            <person name="Ushijima S."/>
            <person name="Smith C.A."/>
            <person name="Ahrendt S."/>
            <person name="Andreopoulos W."/>
            <person name="He G."/>
            <person name="Labutti K."/>
            <person name="Lipzen A."/>
            <person name="Ng V."/>
            <person name="Riley R."/>
            <person name="Sandor L."/>
            <person name="Barry K."/>
            <person name="Martinez A.T."/>
            <person name="Xiao Y."/>
            <person name="Gibbons J.G."/>
            <person name="Terashima K."/>
            <person name="Grigoriev I.V."/>
            <person name="Hibbett D.S."/>
        </authorList>
    </citation>
    <scope>NUCLEOTIDE SEQUENCE</scope>
    <source>
        <strain evidence="1">JLM2183</strain>
    </source>
</reference>
<accession>A0A9W9AD54</accession>
<dbReference type="EMBL" id="JAOTPV010000007">
    <property type="protein sequence ID" value="KAJ4480043.1"/>
    <property type="molecule type" value="Genomic_DNA"/>
</dbReference>
<name>A0A9W9AD54_9AGAR</name>
<dbReference type="AlphaFoldDB" id="A0A9W9AD54"/>
<evidence type="ECO:0000313" key="1">
    <source>
        <dbReference type="EMBL" id="KAJ4480043.1"/>
    </source>
</evidence>
<gene>
    <name evidence="1" type="ORF">J3R30DRAFT_2570450</name>
</gene>
<dbReference type="SUPFAM" id="SSF81383">
    <property type="entry name" value="F-box domain"/>
    <property type="match status" value="1"/>
</dbReference>
<comment type="caution">
    <text evidence="1">The sequence shown here is derived from an EMBL/GenBank/DDBJ whole genome shotgun (WGS) entry which is preliminary data.</text>
</comment>
<organism evidence="1 2">
    <name type="scientific">Lentinula aciculospora</name>
    <dbReference type="NCBI Taxonomy" id="153920"/>
    <lineage>
        <taxon>Eukaryota</taxon>
        <taxon>Fungi</taxon>
        <taxon>Dikarya</taxon>
        <taxon>Basidiomycota</taxon>
        <taxon>Agaricomycotina</taxon>
        <taxon>Agaricomycetes</taxon>
        <taxon>Agaricomycetidae</taxon>
        <taxon>Agaricales</taxon>
        <taxon>Marasmiineae</taxon>
        <taxon>Omphalotaceae</taxon>
        <taxon>Lentinula</taxon>
    </lineage>
</organism>
<evidence type="ECO:0008006" key="3">
    <source>
        <dbReference type="Google" id="ProtNLM"/>
    </source>
</evidence>
<sequence length="453" mass="51428">MRTEHTRPTHSTIHTSFAMATHGILDLHTLDARHQYLLALDSYQKYTRLPCGLPAELWNIILDHLYDDKGSLLSCLLACRAWGDFCRYHIYEIFTWSPVHKFDEDGWSKFHPFPHYVRHLAISGCSFGNDVIEDLDTGWLLPLAQRLYQFGSVVHLEVDSVDWDDVIGTHAWDTFISATGFLSQIKILDLSNIPLQPFQHILDSICLFPSLEKLEYLPSHVELDEEILNLQSNTPSILWHTFSTEHSPLQLPTIGFWTWLSAITFTSLRTIRLDTVPTSDLPSLSNYLCLLGQTLTDFRIRFITPHDVFKFTELNALANSTGLQQLELVGLIRQYPDDQLWAGEESLYFLDMLPGNSLSGLALVLDGTSRRIPDTISSHLPALDKVLAALTKFPQLKNIHLTVGCSRYDETSLEMGDSFAECYKKGLITTSTLTADASFLAKFKDAFDNQMNQ</sequence>
<proteinExistence type="predicted"/>
<protein>
    <recommendedName>
        <fullName evidence="3">F-box domain-containing protein</fullName>
    </recommendedName>
</protein>
<dbReference type="SUPFAM" id="SSF52047">
    <property type="entry name" value="RNI-like"/>
    <property type="match status" value="1"/>
</dbReference>
<dbReference type="OrthoDB" id="2977329at2759"/>
<dbReference type="Proteomes" id="UP001150266">
    <property type="component" value="Unassembled WGS sequence"/>
</dbReference>
<keyword evidence="2" id="KW-1185">Reference proteome</keyword>
<evidence type="ECO:0000313" key="2">
    <source>
        <dbReference type="Proteomes" id="UP001150266"/>
    </source>
</evidence>